<dbReference type="EMBL" id="SBIW01000007">
    <property type="protein sequence ID" value="RWY50163.1"/>
    <property type="molecule type" value="Genomic_DNA"/>
</dbReference>
<evidence type="ECO:0000313" key="2">
    <source>
        <dbReference type="Proteomes" id="UP000286701"/>
    </source>
</evidence>
<protein>
    <submittedName>
        <fullName evidence="1">Uncharacterized protein</fullName>
    </submittedName>
</protein>
<accession>A0A3S3W7F6</accession>
<keyword evidence="2" id="KW-1185">Reference proteome</keyword>
<gene>
    <name evidence="1" type="ORF">EPL05_15535</name>
</gene>
<evidence type="ECO:0000313" key="1">
    <source>
        <dbReference type="EMBL" id="RWY50163.1"/>
    </source>
</evidence>
<dbReference type="RefSeq" id="WP_128534893.1">
    <property type="nucleotide sequence ID" value="NZ_SBIW01000007.1"/>
</dbReference>
<comment type="caution">
    <text evidence="1">The sequence shown here is derived from an EMBL/GenBank/DDBJ whole genome shotgun (WGS) entry which is preliminary data.</text>
</comment>
<dbReference type="OrthoDB" id="796896at2"/>
<reference evidence="1 2" key="1">
    <citation type="submission" date="2019-01" db="EMBL/GenBank/DDBJ databases">
        <title>Mucilaginibacter antarcticum sp. nov., isolated from antarctic soil.</title>
        <authorList>
            <person name="Yan Y.-Q."/>
            <person name="Du Z.-J."/>
        </authorList>
    </citation>
    <scope>NUCLEOTIDE SEQUENCE [LARGE SCALE GENOMIC DNA]</scope>
    <source>
        <strain evidence="1 2">F01003</strain>
    </source>
</reference>
<proteinExistence type="predicted"/>
<dbReference type="AlphaFoldDB" id="A0A3S3W7F6"/>
<organism evidence="1 2">
    <name type="scientific">Mucilaginibacter gilvus</name>
    <dbReference type="NCBI Taxonomy" id="2305909"/>
    <lineage>
        <taxon>Bacteria</taxon>
        <taxon>Pseudomonadati</taxon>
        <taxon>Bacteroidota</taxon>
        <taxon>Sphingobacteriia</taxon>
        <taxon>Sphingobacteriales</taxon>
        <taxon>Sphingobacteriaceae</taxon>
        <taxon>Mucilaginibacter</taxon>
    </lineage>
</organism>
<dbReference type="Proteomes" id="UP000286701">
    <property type="component" value="Unassembled WGS sequence"/>
</dbReference>
<name>A0A3S3W7F6_9SPHI</name>
<sequence>MGKFFLIFIGIVFIAQTDKAQPNPKVWTPKYEVGLYNYLDSTSKSVMPDPVKRKKYVVFLVRRIKEGIPNGINSVSKDSLQSLHIRVEREYAIQEHNTGNADLVPFYEKWSPYTEKAFRQNYVAILGPKYPATVNKFCDCVIGKLKKIYPDSVLLPLPKDINKKVSKECLDVLQTP</sequence>